<evidence type="ECO:0000259" key="3">
    <source>
        <dbReference type="Pfam" id="PF13511"/>
    </source>
</evidence>
<dbReference type="Pfam" id="PF13511">
    <property type="entry name" value="DUF4124"/>
    <property type="match status" value="1"/>
</dbReference>
<proteinExistence type="predicted"/>
<protein>
    <submittedName>
        <fullName evidence="4">Uncharacterized protein DUF4124</fullName>
    </submittedName>
</protein>
<evidence type="ECO:0000313" key="4">
    <source>
        <dbReference type="EMBL" id="PWW48919.1"/>
    </source>
</evidence>
<comment type="caution">
    <text evidence="4">The sequence shown here is derived from an EMBL/GenBank/DDBJ whole genome shotgun (WGS) entry which is preliminary data.</text>
</comment>
<dbReference type="OrthoDB" id="9181422at2"/>
<dbReference type="Proteomes" id="UP000246483">
    <property type="component" value="Unassembled WGS sequence"/>
</dbReference>
<feature type="compositionally biased region" description="Basic and acidic residues" evidence="1">
    <location>
        <begin position="87"/>
        <end position="116"/>
    </location>
</feature>
<feature type="domain" description="DUF4124" evidence="3">
    <location>
        <begin position="9"/>
        <end position="63"/>
    </location>
</feature>
<feature type="chain" id="PRO_5016404792" evidence="2">
    <location>
        <begin position="22"/>
        <end position="175"/>
    </location>
</feature>
<feature type="signal peptide" evidence="2">
    <location>
        <begin position="1"/>
        <end position="21"/>
    </location>
</feature>
<feature type="compositionally biased region" description="Low complexity" evidence="1">
    <location>
        <begin position="56"/>
        <end position="71"/>
    </location>
</feature>
<dbReference type="RefSeq" id="WP_019373809.1">
    <property type="nucleotide sequence ID" value="NZ_ALEE01000374.1"/>
</dbReference>
<name>A0A317RG80_9BURK</name>
<evidence type="ECO:0000256" key="1">
    <source>
        <dbReference type="SAM" id="MobiDB-lite"/>
    </source>
</evidence>
<dbReference type="EMBL" id="QGUB01000001">
    <property type="protein sequence ID" value="PWW48919.1"/>
    <property type="molecule type" value="Genomic_DNA"/>
</dbReference>
<evidence type="ECO:0000256" key="2">
    <source>
        <dbReference type="SAM" id="SignalP"/>
    </source>
</evidence>
<keyword evidence="5" id="KW-1185">Reference proteome</keyword>
<gene>
    <name evidence="4" type="ORF">DFR36_101430</name>
</gene>
<sequence>MQVKKLLLLALAGAFTLGASAQWQWIDKDGRKVFSDRPPPQDVPDRNILKQPHQRAATFAPAAAPAPQDGTEGAGAAGEPAPPQPSRQDKELEAKKAKAEAAEAARLEAEEKARAERAARLRAENCTQARRMATTLGSGAPLAHINAQGERVVMDDATRAAELRRAQSVIASDCR</sequence>
<dbReference type="InterPro" id="IPR025392">
    <property type="entry name" value="DUF4124"/>
</dbReference>
<evidence type="ECO:0000313" key="5">
    <source>
        <dbReference type="Proteomes" id="UP000246483"/>
    </source>
</evidence>
<feature type="region of interest" description="Disordered" evidence="1">
    <location>
        <begin position="31"/>
        <end position="116"/>
    </location>
</feature>
<accession>A0A317RG80</accession>
<reference evidence="4 5" key="1">
    <citation type="submission" date="2018-05" db="EMBL/GenBank/DDBJ databases">
        <title>Genomic Encyclopedia of Type Strains, Phase IV (KMG-IV): sequencing the most valuable type-strain genomes for metagenomic binning, comparative biology and taxonomic classification.</title>
        <authorList>
            <person name="Goeker M."/>
        </authorList>
    </citation>
    <scope>NUCLEOTIDE SEQUENCE [LARGE SCALE GENOMIC DNA]</scope>
    <source>
        <strain evidence="4 5">DSM 26006</strain>
    </source>
</reference>
<dbReference type="AlphaFoldDB" id="A0A317RG80"/>
<organism evidence="4 5">
    <name type="scientific">Melaminivora alkalimesophila</name>
    <dbReference type="NCBI Taxonomy" id="1165852"/>
    <lineage>
        <taxon>Bacteria</taxon>
        <taxon>Pseudomonadati</taxon>
        <taxon>Pseudomonadota</taxon>
        <taxon>Betaproteobacteria</taxon>
        <taxon>Burkholderiales</taxon>
        <taxon>Comamonadaceae</taxon>
        <taxon>Melaminivora</taxon>
    </lineage>
</organism>
<keyword evidence="2" id="KW-0732">Signal</keyword>